<evidence type="ECO:0000256" key="1">
    <source>
        <dbReference type="SAM" id="Phobius"/>
    </source>
</evidence>
<evidence type="ECO:0000313" key="2">
    <source>
        <dbReference type="EMBL" id="VDK31150.1"/>
    </source>
</evidence>
<keyword evidence="3" id="KW-1185">Reference proteome</keyword>
<protein>
    <recommendedName>
        <fullName evidence="4">Transmembrane protein</fullName>
    </recommendedName>
</protein>
<keyword evidence="1" id="KW-1133">Transmembrane helix</keyword>
<sequence length="203" mass="22749">MQAIGFSFCQKSRLFGLLNEIFRRFHLPAFDYSGAFFPVPERSGQNLLGPMVTCNCGHLASCRRATPLLCSRGERTATTTQALKHRFTLVKWCCFAFLLLIFALIVFSGLLTSASSELSLDSSFLFLAIISMILVLFAGLCCLRARAICRNRAARHGSAYCRRVHSNHPRSFRIPASFFAHTVHTRPHIHPSPSSFRFSESSL</sequence>
<evidence type="ECO:0000313" key="3">
    <source>
        <dbReference type="Proteomes" id="UP000271098"/>
    </source>
</evidence>
<keyword evidence="1" id="KW-0472">Membrane</keyword>
<proteinExistence type="predicted"/>
<dbReference type="Proteomes" id="UP000271098">
    <property type="component" value="Unassembled WGS sequence"/>
</dbReference>
<reference evidence="2 3" key="1">
    <citation type="submission" date="2018-11" db="EMBL/GenBank/DDBJ databases">
        <authorList>
            <consortium name="Pathogen Informatics"/>
        </authorList>
    </citation>
    <scope>NUCLEOTIDE SEQUENCE [LARGE SCALE GENOMIC DNA]</scope>
</reference>
<accession>A0A3P6PH22</accession>
<keyword evidence="1" id="KW-0812">Transmembrane</keyword>
<dbReference type="OrthoDB" id="5847395at2759"/>
<dbReference type="AlphaFoldDB" id="A0A3P6PH22"/>
<dbReference type="EMBL" id="UYRT01002522">
    <property type="protein sequence ID" value="VDK31150.1"/>
    <property type="molecule type" value="Genomic_DNA"/>
</dbReference>
<name>A0A3P6PH22_9BILA</name>
<feature type="transmembrane region" description="Helical" evidence="1">
    <location>
        <begin position="89"/>
        <end position="111"/>
    </location>
</feature>
<gene>
    <name evidence="2" type="ORF">GPUH_LOCUS1881</name>
</gene>
<feature type="transmembrane region" description="Helical" evidence="1">
    <location>
        <begin position="123"/>
        <end position="143"/>
    </location>
</feature>
<evidence type="ECO:0008006" key="4">
    <source>
        <dbReference type="Google" id="ProtNLM"/>
    </source>
</evidence>
<organism evidence="2 3">
    <name type="scientific">Gongylonema pulchrum</name>
    <dbReference type="NCBI Taxonomy" id="637853"/>
    <lineage>
        <taxon>Eukaryota</taxon>
        <taxon>Metazoa</taxon>
        <taxon>Ecdysozoa</taxon>
        <taxon>Nematoda</taxon>
        <taxon>Chromadorea</taxon>
        <taxon>Rhabditida</taxon>
        <taxon>Spirurina</taxon>
        <taxon>Spiruromorpha</taxon>
        <taxon>Spiruroidea</taxon>
        <taxon>Gongylonematidae</taxon>
        <taxon>Gongylonema</taxon>
    </lineage>
</organism>